<comment type="caution">
    <text evidence="3">The sequence shown here is derived from an EMBL/GenBank/DDBJ whole genome shotgun (WGS) entry which is preliminary data.</text>
</comment>
<dbReference type="SUPFAM" id="SSF53474">
    <property type="entry name" value="alpha/beta-Hydrolases"/>
    <property type="match status" value="1"/>
</dbReference>
<dbReference type="PANTHER" id="PTHR22946:SF12">
    <property type="entry name" value="CONIDIAL PIGMENT BIOSYNTHESIS PROTEIN AYG1 (AFU_ORTHOLOGUE AFUA_2G17550)"/>
    <property type="match status" value="1"/>
</dbReference>
<keyword evidence="3" id="KW-0378">Hydrolase</keyword>
<organism evidence="3 4">
    <name type="scientific">Paenibacillus oralis</name>
    <dbReference type="NCBI Taxonomy" id="2490856"/>
    <lineage>
        <taxon>Bacteria</taxon>
        <taxon>Bacillati</taxon>
        <taxon>Bacillota</taxon>
        <taxon>Bacilli</taxon>
        <taxon>Bacillales</taxon>
        <taxon>Paenibacillaceae</taxon>
        <taxon>Paenibacillus</taxon>
    </lineage>
</organism>
<dbReference type="RefSeq" id="WP_128630718.1">
    <property type="nucleotide sequence ID" value="NZ_RRCN01000001.1"/>
</dbReference>
<feature type="domain" description="AB hydrolase-1" evidence="2">
    <location>
        <begin position="148"/>
        <end position="358"/>
    </location>
</feature>
<dbReference type="AlphaFoldDB" id="A0A3P3TXI3"/>
<dbReference type="InterPro" id="IPR000073">
    <property type="entry name" value="AB_hydrolase_1"/>
</dbReference>
<proteinExistence type="inferred from homology"/>
<gene>
    <name evidence="3" type="ORF">EHV15_07695</name>
</gene>
<dbReference type="Proteomes" id="UP000267017">
    <property type="component" value="Unassembled WGS sequence"/>
</dbReference>
<dbReference type="PANTHER" id="PTHR22946">
    <property type="entry name" value="DIENELACTONE HYDROLASE DOMAIN-CONTAINING PROTEIN-RELATED"/>
    <property type="match status" value="1"/>
</dbReference>
<dbReference type="InterPro" id="IPR029058">
    <property type="entry name" value="AB_hydrolase_fold"/>
</dbReference>
<dbReference type="InterPro" id="IPR050261">
    <property type="entry name" value="FrsA_esterase"/>
</dbReference>
<protein>
    <submittedName>
        <fullName evidence="3">Alpha/beta hydrolase</fullName>
    </submittedName>
</protein>
<dbReference type="OrthoDB" id="9812921at2"/>
<evidence type="ECO:0000259" key="2">
    <source>
        <dbReference type="Pfam" id="PF12697"/>
    </source>
</evidence>
<evidence type="ECO:0000313" key="3">
    <source>
        <dbReference type="EMBL" id="RRJ62832.1"/>
    </source>
</evidence>
<evidence type="ECO:0000256" key="1">
    <source>
        <dbReference type="ARBA" id="ARBA00038115"/>
    </source>
</evidence>
<name>A0A3P3TXI3_9BACL</name>
<sequence length="400" mass="44767">MKIIFNDQTFSFKLLRTMGYAAFGGADIGECLSTAYRIKEGNFESWYEEWLRTANRVHREADESSKNGNKISARDFYLRASNYYRTAEFFLHGNPLDKRILETWGLSRSTFRQALTLLNLHWEIVTIPYENTELPGYLYLAGNRPGPVLIVHGGYDSTAEELYFQVVISALERGYHCLVFEGPGQGAVIREQQIPFRHDWEAVVTPVVDYLAKRPEVISDKIALMGISLGGYLAPRAAAYEHRLAACIANDGLFSFQVGAIAAGLGGKAGGEFDLSSPETEDFIASIMAQDTGIRWGIENGGFTFSAANLEELVHKTEPFTLEGVAEQIQCPVLVCEAEHDHAFAGQPERLYKALRGPKTYMKFTAEDSAEEHCHFGALKLANHRIFNWLDQVLTNKVSE</sequence>
<reference evidence="3 4" key="1">
    <citation type="submission" date="2018-11" db="EMBL/GenBank/DDBJ databases">
        <title>Genome sequencing of Paenibacillus sp. KCOM 3021 (= ChDC PVNT-B20).</title>
        <authorList>
            <person name="Kook J.-K."/>
            <person name="Park S.-N."/>
            <person name="Lim Y.K."/>
        </authorList>
    </citation>
    <scope>NUCLEOTIDE SEQUENCE [LARGE SCALE GENOMIC DNA]</scope>
    <source>
        <strain evidence="3 4">KCOM 3021</strain>
    </source>
</reference>
<comment type="similarity">
    <text evidence="1">Belongs to the AB hydrolase superfamily. FUS2 hydrolase family.</text>
</comment>
<dbReference type="EMBL" id="RRCN01000001">
    <property type="protein sequence ID" value="RRJ62832.1"/>
    <property type="molecule type" value="Genomic_DNA"/>
</dbReference>
<dbReference type="Gene3D" id="1.20.1440.110">
    <property type="entry name" value="acylaminoacyl peptidase"/>
    <property type="match status" value="1"/>
</dbReference>
<accession>A0A3P3TXI3</accession>
<dbReference type="Gene3D" id="3.40.50.1820">
    <property type="entry name" value="alpha/beta hydrolase"/>
    <property type="match status" value="1"/>
</dbReference>
<evidence type="ECO:0000313" key="4">
    <source>
        <dbReference type="Proteomes" id="UP000267017"/>
    </source>
</evidence>
<dbReference type="Pfam" id="PF12697">
    <property type="entry name" value="Abhydrolase_6"/>
    <property type="match status" value="1"/>
</dbReference>
<dbReference type="GO" id="GO:0016787">
    <property type="term" value="F:hydrolase activity"/>
    <property type="evidence" value="ECO:0007669"/>
    <property type="project" value="UniProtKB-KW"/>
</dbReference>
<keyword evidence="4" id="KW-1185">Reference proteome</keyword>